<dbReference type="RefSeq" id="WP_115412045.1">
    <property type="nucleotide sequence ID" value="NZ_CP031356.1"/>
</dbReference>
<evidence type="ECO:0008006" key="6">
    <source>
        <dbReference type="Google" id="ProtNLM"/>
    </source>
</evidence>
<dbReference type="Proteomes" id="UP000254236">
    <property type="component" value="Chromosome"/>
</dbReference>
<dbReference type="EMBL" id="QSWH01000003">
    <property type="protein sequence ID" value="RRR22901.1"/>
    <property type="molecule type" value="Genomic_DNA"/>
</dbReference>
<dbReference type="OrthoDB" id="5190473at2"/>
<evidence type="ECO:0000313" key="4">
    <source>
        <dbReference type="Proteomes" id="UP000254236"/>
    </source>
</evidence>
<reference evidence="1 4" key="1">
    <citation type="submission" date="2018-07" db="EMBL/GenBank/DDBJ databases">
        <title>Brachybacterium saurashtrense DSM 23186 genome sequence.</title>
        <authorList>
            <person name="Guo L."/>
        </authorList>
    </citation>
    <scope>NUCLEOTIDE SEQUENCE [LARGE SCALE GENOMIC DNA]</scope>
    <source>
        <strain evidence="1 4">DSM 23186</strain>
    </source>
</reference>
<proteinExistence type="predicted"/>
<dbReference type="EMBL" id="QSWH01000008">
    <property type="protein sequence ID" value="RRR21326.1"/>
    <property type="molecule type" value="Genomic_DNA"/>
</dbReference>
<dbReference type="EMBL" id="CP031356">
    <property type="protein sequence ID" value="AXK44290.1"/>
    <property type="molecule type" value="Genomic_DNA"/>
</dbReference>
<organism evidence="3 5">
    <name type="scientific">Brachybacterium saurashtrense</name>
    <dbReference type="NCBI Taxonomy" id="556288"/>
    <lineage>
        <taxon>Bacteria</taxon>
        <taxon>Bacillati</taxon>
        <taxon>Actinomycetota</taxon>
        <taxon>Actinomycetes</taxon>
        <taxon>Micrococcales</taxon>
        <taxon>Dermabacteraceae</taxon>
        <taxon>Brachybacterium</taxon>
    </lineage>
</organism>
<dbReference type="KEGG" id="bsau:DWV08_00720"/>
<accession>A0A345YK38</accession>
<gene>
    <name evidence="1" type="ORF">DWV08_00720</name>
    <name evidence="3" type="ORF">DXU92_05850</name>
    <name evidence="2" type="ORF">DXU92_14620</name>
</gene>
<dbReference type="InterPro" id="IPR011051">
    <property type="entry name" value="RmlC_Cupin_sf"/>
</dbReference>
<evidence type="ECO:0000313" key="2">
    <source>
        <dbReference type="EMBL" id="RRR21326.1"/>
    </source>
</evidence>
<name>A0A345YK38_9MICO</name>
<dbReference type="AlphaFoldDB" id="A0A345YK38"/>
<keyword evidence="4" id="KW-1185">Reference proteome</keyword>
<dbReference type="Gene3D" id="2.60.120.10">
    <property type="entry name" value="Jelly Rolls"/>
    <property type="match status" value="1"/>
</dbReference>
<evidence type="ECO:0000313" key="5">
    <source>
        <dbReference type="Proteomes" id="UP000282185"/>
    </source>
</evidence>
<protein>
    <recommendedName>
        <fullName evidence="6">Cupin</fullName>
    </recommendedName>
</protein>
<reference evidence="3 5" key="2">
    <citation type="submission" date="2018-08" db="EMBL/GenBank/DDBJ databases">
        <title>Brachybacterium saurashtrense DSM 23186.</title>
        <authorList>
            <person name="Li Y."/>
        </authorList>
    </citation>
    <scope>NUCLEOTIDE SEQUENCE [LARGE SCALE GENOMIC DNA]</scope>
    <source>
        <strain evidence="3 5">DSM 23186</strain>
    </source>
</reference>
<dbReference type="InterPro" id="IPR014710">
    <property type="entry name" value="RmlC-like_jellyroll"/>
</dbReference>
<sequence length="120" mass="13134">MVALMNVMTLAIDRAREAEDGHHTQHVVHTGTLRQTIIALREGVQLAEHEADLPATLYILRGAIRVNAEEPFVLQSGDLHEMPAQRRSVEALQDTVMLLTAVPGPDSPRTGDSVHVLAPF</sequence>
<evidence type="ECO:0000313" key="3">
    <source>
        <dbReference type="EMBL" id="RRR22901.1"/>
    </source>
</evidence>
<dbReference type="Proteomes" id="UP000282185">
    <property type="component" value="Unassembled WGS sequence"/>
</dbReference>
<evidence type="ECO:0000313" key="1">
    <source>
        <dbReference type="EMBL" id="AXK44290.1"/>
    </source>
</evidence>
<dbReference type="SUPFAM" id="SSF51182">
    <property type="entry name" value="RmlC-like cupins"/>
    <property type="match status" value="1"/>
</dbReference>